<reference evidence="2 3" key="1">
    <citation type="submission" date="2019-08" db="EMBL/GenBank/DDBJ databases">
        <title>Seonamhaeicola sediminis sp. nov., isolated from marine sediment.</title>
        <authorList>
            <person name="Cao W.R."/>
        </authorList>
    </citation>
    <scope>NUCLEOTIDE SEQUENCE [LARGE SCALE GENOMIC DNA]</scope>
    <source>
        <strain evidence="2 3">1505</strain>
    </source>
</reference>
<organism evidence="2 3">
    <name type="scientific">Seonamhaeicola maritimus</name>
    <dbReference type="NCBI Taxonomy" id="2591822"/>
    <lineage>
        <taxon>Bacteria</taxon>
        <taxon>Pseudomonadati</taxon>
        <taxon>Bacteroidota</taxon>
        <taxon>Flavobacteriia</taxon>
        <taxon>Flavobacteriales</taxon>
        <taxon>Flavobacteriaceae</taxon>
    </lineage>
</organism>
<dbReference type="InterPro" id="IPR055407">
    <property type="entry name" value="TraM_C"/>
</dbReference>
<dbReference type="Proteomes" id="UP000321080">
    <property type="component" value="Unassembled WGS sequence"/>
</dbReference>
<evidence type="ECO:0000313" key="2">
    <source>
        <dbReference type="EMBL" id="TXG39594.1"/>
    </source>
</evidence>
<dbReference type="OrthoDB" id="1409065at2"/>
<feature type="domain" description="Conjugative transposon TraM C-terminal" evidence="1">
    <location>
        <begin position="175"/>
        <end position="305"/>
    </location>
</feature>
<gene>
    <name evidence="2" type="primary">traM</name>
    <name evidence="2" type="ORF">FUA22_06925</name>
</gene>
<accession>A0A5C7GMW7</accession>
<dbReference type="RefSeq" id="WP_147767164.1">
    <property type="nucleotide sequence ID" value="NZ_VRKQ01000008.1"/>
</dbReference>
<comment type="caution">
    <text evidence="2">The sequence shown here is derived from an EMBL/GenBank/DDBJ whole genome shotgun (WGS) entry which is preliminary data.</text>
</comment>
<dbReference type="AlphaFoldDB" id="A0A5C7GMW7"/>
<keyword evidence="3" id="KW-1185">Reference proteome</keyword>
<dbReference type="Pfam" id="PF12508">
    <property type="entry name" value="Transposon_TraM"/>
    <property type="match status" value="1"/>
</dbReference>
<protein>
    <submittedName>
        <fullName evidence="2">Conjugative transposon protein TraM</fullName>
    </submittedName>
</protein>
<dbReference type="EMBL" id="VRKQ01000008">
    <property type="protein sequence ID" value="TXG39594.1"/>
    <property type="molecule type" value="Genomic_DNA"/>
</dbReference>
<name>A0A5C7GMW7_9FLAO</name>
<evidence type="ECO:0000259" key="1">
    <source>
        <dbReference type="Pfam" id="PF12508"/>
    </source>
</evidence>
<proteinExistence type="predicted"/>
<evidence type="ECO:0000313" key="3">
    <source>
        <dbReference type="Proteomes" id="UP000321080"/>
    </source>
</evidence>
<sequence length="310" mass="35595">MKIEKNKIVFAAVILCVLLFIGAYSVIYLGEDEGPTIENNQIPIPKLEDKQKEYNSKLEALDDLKEVRQTNAPSIYDERFLDSMGVYDPDLLQKEKQYMVDSIFNDGHISYTDRSYRLPEHKIEFEEAPNDEPIIFKELETSISVKELGLEHQLFFASHPMENEKSNIEDNDEIIYVRVDGTQTVKKDFRLQMRFTKDTTIDGMLISKNTPIYGFVSFKPNRTMITIQNINQIPVKLKAFDLQDGSEGIYTENSFQAEAKQQVVGDVVDDINIAGVPQVSGIKKIFQRNNRTIKVTIADNYQLILASKRH</sequence>